<evidence type="ECO:0000313" key="3">
    <source>
        <dbReference type="RefSeq" id="XP_024868950.1"/>
    </source>
</evidence>
<keyword evidence="2" id="KW-1185">Reference proteome</keyword>
<proteinExistence type="predicted"/>
<feature type="compositionally biased region" description="Polar residues" evidence="1">
    <location>
        <begin position="49"/>
        <end position="59"/>
    </location>
</feature>
<dbReference type="AlphaFoldDB" id="A0A6J1PI64"/>
<feature type="region of interest" description="Disordered" evidence="1">
    <location>
        <begin position="37"/>
        <end position="61"/>
    </location>
</feature>
<dbReference type="Proteomes" id="UP000504618">
    <property type="component" value="Unplaced"/>
</dbReference>
<evidence type="ECO:0000256" key="1">
    <source>
        <dbReference type="SAM" id="MobiDB-lite"/>
    </source>
</evidence>
<name>A0A6J1PI64_9HYME</name>
<organism evidence="2 3">
    <name type="scientific">Temnothorax curvispinosus</name>
    <dbReference type="NCBI Taxonomy" id="300111"/>
    <lineage>
        <taxon>Eukaryota</taxon>
        <taxon>Metazoa</taxon>
        <taxon>Ecdysozoa</taxon>
        <taxon>Arthropoda</taxon>
        <taxon>Hexapoda</taxon>
        <taxon>Insecta</taxon>
        <taxon>Pterygota</taxon>
        <taxon>Neoptera</taxon>
        <taxon>Endopterygota</taxon>
        <taxon>Hymenoptera</taxon>
        <taxon>Apocrita</taxon>
        <taxon>Aculeata</taxon>
        <taxon>Formicoidea</taxon>
        <taxon>Formicidae</taxon>
        <taxon>Myrmicinae</taxon>
        <taxon>Temnothorax</taxon>
    </lineage>
</organism>
<gene>
    <name evidence="3" type="primary">LOC112452782</name>
</gene>
<sequence>MLKQLGGWKSTEIAQTYVQNSLKNRQQIFDNITHAATSNASTSNAQSNPQPSTSKNSAASAIGIDRNEASIPLEIGYDDFHEEFEVDNDALAELEKLIPPEESILPKEPTLPKELILPGQSKQSPTFFYAGSKRKIVVNANSESIKPTHFMNKPPISVVHCQKENKPPIKRNKFETTERDNQASDLTSTHSAKIKDSSIKYENCVFHGNIVNNFYYSQNNDQAS</sequence>
<evidence type="ECO:0000313" key="2">
    <source>
        <dbReference type="Proteomes" id="UP000504618"/>
    </source>
</evidence>
<accession>A0A6J1PI64</accession>
<feature type="compositionally biased region" description="Low complexity" evidence="1">
    <location>
        <begin position="37"/>
        <end position="48"/>
    </location>
</feature>
<reference evidence="3" key="1">
    <citation type="submission" date="2025-08" db="UniProtKB">
        <authorList>
            <consortium name="RefSeq"/>
        </authorList>
    </citation>
    <scope>IDENTIFICATION</scope>
    <source>
        <tissue evidence="3">Whole body</tissue>
    </source>
</reference>
<protein>
    <submittedName>
        <fullName evidence="3">Uncharacterized protein LOC112452782</fullName>
    </submittedName>
</protein>
<dbReference type="RefSeq" id="XP_024868950.1">
    <property type="nucleotide sequence ID" value="XM_025013182.1"/>
</dbReference>
<dbReference type="GeneID" id="112452782"/>